<gene>
    <name evidence="1" type="ORF">HND93_01770</name>
</gene>
<sequence length="75" mass="8611">MLEKHSILSEFPEHRERIVSKIGADATFARLVNEYSRLDSEVYSLEASGTPVTDTVIEDLKKRRLRLKDSIHQAL</sequence>
<dbReference type="RefSeq" id="WP_180280170.1">
    <property type="nucleotide sequence ID" value="NZ_JABFDB010000001.1"/>
</dbReference>
<accession>A0ABX2T6Y6</accession>
<evidence type="ECO:0000313" key="1">
    <source>
        <dbReference type="EMBL" id="NYZ18425.1"/>
    </source>
</evidence>
<dbReference type="EMBL" id="JABFDB010000001">
    <property type="protein sequence ID" value="NYZ18425.1"/>
    <property type="molecule type" value="Genomic_DNA"/>
</dbReference>
<organism evidence="1 2">
    <name type="scientific">Azospirillum oleiclasticum</name>
    <dbReference type="NCBI Taxonomy" id="2735135"/>
    <lineage>
        <taxon>Bacteria</taxon>
        <taxon>Pseudomonadati</taxon>
        <taxon>Pseudomonadota</taxon>
        <taxon>Alphaproteobacteria</taxon>
        <taxon>Rhodospirillales</taxon>
        <taxon>Azospirillaceae</taxon>
        <taxon>Azospirillum</taxon>
    </lineage>
</organism>
<dbReference type="Pfam" id="PF04325">
    <property type="entry name" value="DUF465"/>
    <property type="match status" value="1"/>
</dbReference>
<proteinExistence type="predicted"/>
<reference evidence="1 2" key="1">
    <citation type="submission" date="2020-05" db="EMBL/GenBank/DDBJ databases">
        <title>Azospirillum oleiclasticum sp. nov, a nitrogen-fixing and heavy crude oil-emulsifying bacterium isolated from the crude oil of Yumen Oilfield.</title>
        <authorList>
            <person name="Wu D."/>
            <person name="Cai M."/>
            <person name="Zhang X."/>
        </authorList>
    </citation>
    <scope>NUCLEOTIDE SEQUENCE [LARGE SCALE GENOMIC DNA]</scope>
    <source>
        <strain evidence="1 2">ROY-1-1-2</strain>
    </source>
</reference>
<comment type="caution">
    <text evidence="1">The sequence shown here is derived from an EMBL/GenBank/DDBJ whole genome shotgun (WGS) entry which is preliminary data.</text>
</comment>
<dbReference type="Gene3D" id="6.10.280.50">
    <property type="match status" value="1"/>
</dbReference>
<evidence type="ECO:0000313" key="2">
    <source>
        <dbReference type="Proteomes" id="UP000584642"/>
    </source>
</evidence>
<name>A0ABX2T6Y6_9PROT</name>
<keyword evidence="2" id="KW-1185">Reference proteome</keyword>
<dbReference type="Proteomes" id="UP000584642">
    <property type="component" value="Unassembled WGS sequence"/>
</dbReference>
<dbReference type="InterPro" id="IPR038444">
    <property type="entry name" value="DUF465_sf"/>
</dbReference>
<protein>
    <submittedName>
        <fullName evidence="1">DUF465 domain-containing protein</fullName>
    </submittedName>
</protein>
<dbReference type="InterPro" id="IPR007420">
    <property type="entry name" value="DUF465"/>
</dbReference>